<gene>
    <name evidence="5" type="primary">PLPP</name>
</gene>
<dbReference type="InterPro" id="IPR036412">
    <property type="entry name" value="HAD-like_sf"/>
</dbReference>
<dbReference type="NCBIfam" id="TIGR01460">
    <property type="entry name" value="HAD-SF-IIA"/>
    <property type="match status" value="1"/>
</dbReference>
<dbReference type="Pfam" id="PF13344">
    <property type="entry name" value="Hydrolase_6"/>
    <property type="match status" value="1"/>
</dbReference>
<reference evidence="5" key="2">
    <citation type="journal article" date="2014" name="BMC Genomics">
        <title>A genomic perspective to assessing quality of mass-reared SIT flies used in Mediterranean fruit fly (Ceratitis capitata) eradication in California.</title>
        <authorList>
            <person name="Calla B."/>
            <person name="Hall B."/>
            <person name="Hou S."/>
            <person name="Geib S.M."/>
        </authorList>
    </citation>
    <scope>NUCLEOTIDE SEQUENCE</scope>
</reference>
<dbReference type="InterPro" id="IPR023214">
    <property type="entry name" value="HAD_sf"/>
</dbReference>
<reference evidence="5" key="1">
    <citation type="submission" date="2013-07" db="EMBL/GenBank/DDBJ databases">
        <authorList>
            <person name="Geib S."/>
        </authorList>
    </citation>
    <scope>NUCLEOTIDE SEQUENCE</scope>
</reference>
<dbReference type="GO" id="GO:0016791">
    <property type="term" value="F:phosphatase activity"/>
    <property type="evidence" value="ECO:0007669"/>
    <property type="project" value="TreeGrafter"/>
</dbReference>
<dbReference type="OrthoDB" id="413953at2759"/>
<dbReference type="PANTHER" id="PTHR19288:SF4">
    <property type="entry name" value="RE04130P-RELATED"/>
    <property type="match status" value="1"/>
</dbReference>
<dbReference type="PIRSF" id="PIRSF000915">
    <property type="entry name" value="PGP-type_phosphatase"/>
    <property type="match status" value="1"/>
</dbReference>
<feature type="binding site" evidence="4">
    <location>
        <position position="36"/>
    </location>
    <ligand>
        <name>Mg(2+)</name>
        <dbReference type="ChEBI" id="CHEBI:18420"/>
    </ligand>
</feature>
<dbReference type="InterPro" id="IPR006357">
    <property type="entry name" value="HAD-SF_hydro_IIA"/>
</dbReference>
<dbReference type="PANTHER" id="PTHR19288">
    <property type="entry name" value="4-NITROPHENYLPHOSPHATASE-RELATED"/>
    <property type="match status" value="1"/>
</dbReference>
<evidence type="ECO:0000256" key="1">
    <source>
        <dbReference type="PIRNR" id="PIRNR000915"/>
    </source>
</evidence>
<sequence length="316" mass="35373">MTNTSHTLANTPKHILKLSRNEKLEFLNSFDRVFSDVDGVVWNLHHPIPQAEEGFKILINAGKEVSFISNNSIRPMSDFARKFKVLGMDFDEESFIHPAKSIVQYLKSINFKGLIYVIASDAVKNLLREAGYEFIDGPLEPIKESYTELARHIFGKEPVRAVIIDVDFNLSSTKLIRAHIFLRHPDCILIEGATDKLMPVDVGVDIIGPGPFSQIISDSTKKPLITLGKPGKALADMVVQRFDIKDTKRVLMIGDMLEQDVGFGRQCGFQTLVVLTGGTTIQKLQEECNPANIPDYYADSMADFVEFVEDLNKAKV</sequence>
<feature type="binding site" evidence="4">
    <location>
        <position position="38"/>
    </location>
    <ligand>
        <name>Mg(2+)</name>
        <dbReference type="ChEBI" id="CHEBI:18420"/>
    </ligand>
</feature>
<accession>W8CCW9</accession>
<protein>
    <submittedName>
        <fullName evidence="5">Pyridoxal phosphate phosphatase</fullName>
    </submittedName>
</protein>
<comment type="cofactor">
    <cofactor evidence="4">
        <name>Mg(2+)</name>
        <dbReference type="ChEBI" id="CHEBI:18420"/>
    </cofactor>
    <text evidence="4">Divalent metal ions. Mg(2+) is the most effective.</text>
</comment>
<feature type="binding site" evidence="3">
    <location>
        <position position="229"/>
    </location>
    <ligand>
        <name>substrate</name>
    </ligand>
</feature>
<evidence type="ECO:0000256" key="3">
    <source>
        <dbReference type="PIRSR" id="PIRSR000915-2"/>
    </source>
</evidence>
<feature type="active site" description="Nucleophile" evidence="2">
    <location>
        <position position="36"/>
    </location>
</feature>
<organism evidence="5">
    <name type="scientific">Ceratitis capitata</name>
    <name type="common">Mediterranean fruit fly</name>
    <name type="synonym">Tephritis capitata</name>
    <dbReference type="NCBI Taxonomy" id="7213"/>
    <lineage>
        <taxon>Eukaryota</taxon>
        <taxon>Metazoa</taxon>
        <taxon>Ecdysozoa</taxon>
        <taxon>Arthropoda</taxon>
        <taxon>Hexapoda</taxon>
        <taxon>Insecta</taxon>
        <taxon>Pterygota</taxon>
        <taxon>Neoptera</taxon>
        <taxon>Endopterygota</taxon>
        <taxon>Diptera</taxon>
        <taxon>Brachycera</taxon>
        <taxon>Muscomorpha</taxon>
        <taxon>Tephritoidea</taxon>
        <taxon>Tephritidae</taxon>
        <taxon>Ceratitis</taxon>
        <taxon>Ceratitis</taxon>
    </lineage>
</organism>
<dbReference type="GO" id="GO:0005737">
    <property type="term" value="C:cytoplasm"/>
    <property type="evidence" value="ECO:0007669"/>
    <property type="project" value="TreeGrafter"/>
</dbReference>
<dbReference type="AlphaFoldDB" id="W8CCW9"/>
<name>W8CCW9_CERCA</name>
<feature type="binding site" evidence="3">
    <location>
        <begin position="69"/>
        <end position="71"/>
    </location>
    <ligand>
        <name>substrate</name>
    </ligand>
</feature>
<evidence type="ECO:0000313" key="5">
    <source>
        <dbReference type="EMBL" id="JAC03590.1"/>
    </source>
</evidence>
<dbReference type="Pfam" id="PF13242">
    <property type="entry name" value="Hydrolase_like"/>
    <property type="match status" value="1"/>
</dbReference>
<feature type="binding site" evidence="4">
    <location>
        <position position="255"/>
    </location>
    <ligand>
        <name>Mg(2+)</name>
        <dbReference type="ChEBI" id="CHEBI:18420"/>
    </ligand>
</feature>
<keyword evidence="1" id="KW-0378">Hydrolase</keyword>
<dbReference type="GO" id="GO:0046872">
    <property type="term" value="F:metal ion binding"/>
    <property type="evidence" value="ECO:0007669"/>
    <property type="project" value="UniProtKB-KW"/>
</dbReference>
<dbReference type="FunFam" id="3.40.50.1000:FF:000170">
    <property type="entry name" value="4-nitrophenylphosphatase"/>
    <property type="match status" value="1"/>
</dbReference>
<dbReference type="SUPFAM" id="SSF56784">
    <property type="entry name" value="HAD-like"/>
    <property type="match status" value="1"/>
</dbReference>
<proteinExistence type="evidence at transcript level"/>
<dbReference type="EMBL" id="GAMC01002966">
    <property type="protein sequence ID" value="JAC03590.1"/>
    <property type="molecule type" value="mRNA"/>
</dbReference>
<keyword evidence="4" id="KW-0479">Metal-binding</keyword>
<comment type="similarity">
    <text evidence="1">Belongs to the HAD-like hydrolase superfamily.</text>
</comment>
<evidence type="ECO:0000256" key="2">
    <source>
        <dbReference type="PIRSR" id="PIRSR000915-1"/>
    </source>
</evidence>
<feature type="active site" description="Proton donor" evidence="2">
    <location>
        <position position="38"/>
    </location>
</feature>
<keyword evidence="4" id="KW-0460">Magnesium</keyword>
<dbReference type="Gene3D" id="3.40.50.1000">
    <property type="entry name" value="HAD superfamily/HAD-like"/>
    <property type="match status" value="2"/>
</dbReference>
<evidence type="ECO:0000256" key="4">
    <source>
        <dbReference type="PIRSR" id="PIRSR000915-3"/>
    </source>
</evidence>